<name>A0ABN1K9V8_9BURK</name>
<proteinExistence type="predicted"/>
<reference evidence="1 2" key="1">
    <citation type="journal article" date="2019" name="Int. J. Syst. Evol. Microbiol.">
        <title>The Global Catalogue of Microorganisms (GCM) 10K type strain sequencing project: providing services to taxonomists for standard genome sequencing and annotation.</title>
        <authorList>
            <consortium name="The Broad Institute Genomics Platform"/>
            <consortium name="The Broad Institute Genome Sequencing Center for Infectious Disease"/>
            <person name="Wu L."/>
            <person name="Ma J."/>
        </authorList>
    </citation>
    <scope>NUCLEOTIDE SEQUENCE [LARGE SCALE GENOMIC DNA]</scope>
    <source>
        <strain evidence="1 2">JCM 15503</strain>
    </source>
</reference>
<dbReference type="Proteomes" id="UP001500279">
    <property type="component" value="Unassembled WGS sequence"/>
</dbReference>
<accession>A0ABN1K9V8</accession>
<dbReference type="EMBL" id="BAAAEW010000026">
    <property type="protein sequence ID" value="GAA0759426.1"/>
    <property type="molecule type" value="Genomic_DNA"/>
</dbReference>
<keyword evidence="2" id="KW-1185">Reference proteome</keyword>
<organism evidence="1 2">
    <name type="scientific">Ideonella azotifigens</name>
    <dbReference type="NCBI Taxonomy" id="513160"/>
    <lineage>
        <taxon>Bacteria</taxon>
        <taxon>Pseudomonadati</taxon>
        <taxon>Pseudomonadota</taxon>
        <taxon>Betaproteobacteria</taxon>
        <taxon>Burkholderiales</taxon>
        <taxon>Sphaerotilaceae</taxon>
        <taxon>Ideonella</taxon>
    </lineage>
</organism>
<evidence type="ECO:0000313" key="1">
    <source>
        <dbReference type="EMBL" id="GAA0759426.1"/>
    </source>
</evidence>
<sequence>MRAKATGLVFERPLVLQEARIISDIRPIFASDKVSNVDAYSIIQTLILDCFENGEDKKFHIAIDAEDIEQLADILNRARDKEKALSKMLEATGVTKIEIK</sequence>
<gene>
    <name evidence="1" type="ORF">GCM10009107_40860</name>
</gene>
<evidence type="ECO:0000313" key="2">
    <source>
        <dbReference type="Proteomes" id="UP001500279"/>
    </source>
</evidence>
<protein>
    <submittedName>
        <fullName evidence="1">Uncharacterized protein</fullName>
    </submittedName>
</protein>
<comment type="caution">
    <text evidence="1">The sequence shown here is derived from an EMBL/GenBank/DDBJ whole genome shotgun (WGS) entry which is preliminary data.</text>
</comment>